<feature type="coiled-coil region" evidence="5">
    <location>
        <begin position="171"/>
        <end position="198"/>
    </location>
</feature>
<dbReference type="SUPFAM" id="SSF49899">
    <property type="entry name" value="Concanavalin A-like lectins/glucanases"/>
    <property type="match status" value="1"/>
</dbReference>
<dbReference type="InterPro" id="IPR006574">
    <property type="entry name" value="PRY"/>
</dbReference>
<dbReference type="PROSITE" id="PS50188">
    <property type="entry name" value="B302_SPRY"/>
    <property type="match status" value="1"/>
</dbReference>
<feature type="domain" description="B30.2/SPRY" evidence="8">
    <location>
        <begin position="240"/>
        <end position="431"/>
    </location>
</feature>
<name>F7EY10_ORNAN</name>
<dbReference type="InterPro" id="IPR003877">
    <property type="entry name" value="SPRY_dom"/>
</dbReference>
<keyword evidence="1" id="KW-0479">Metal-binding</keyword>
<reference evidence="9 10" key="1">
    <citation type="journal article" date="2008" name="Nature">
        <title>Genome analysis of the platypus reveals unique signatures of evolution.</title>
        <authorList>
            <person name="Warren W.C."/>
            <person name="Hillier L.W."/>
            <person name="Marshall Graves J.A."/>
            <person name="Birney E."/>
            <person name="Ponting C.P."/>
            <person name="Grutzner F."/>
            <person name="Belov K."/>
            <person name="Miller W."/>
            <person name="Clarke L."/>
            <person name="Chinwalla A.T."/>
            <person name="Yang S.P."/>
            <person name="Heger A."/>
            <person name="Locke D.P."/>
            <person name="Miethke P."/>
            <person name="Waters P.D."/>
            <person name="Veyrunes F."/>
            <person name="Fulton L."/>
            <person name="Fulton B."/>
            <person name="Graves T."/>
            <person name="Wallis J."/>
            <person name="Puente X.S."/>
            <person name="Lopez-Otin C."/>
            <person name="Ordonez G.R."/>
            <person name="Eichler E.E."/>
            <person name="Chen L."/>
            <person name="Cheng Z."/>
            <person name="Deakin J.E."/>
            <person name="Alsop A."/>
            <person name="Thompson K."/>
            <person name="Kirby P."/>
            <person name="Papenfuss A.T."/>
            <person name="Wakefield M.J."/>
            <person name="Olender T."/>
            <person name="Lancet D."/>
            <person name="Huttley G.A."/>
            <person name="Smit A.F."/>
            <person name="Pask A."/>
            <person name="Temple-Smith P."/>
            <person name="Batzer M.A."/>
            <person name="Walker J.A."/>
            <person name="Konkel M.K."/>
            <person name="Harris R.S."/>
            <person name="Whittington C.M."/>
            <person name="Wong E.S."/>
            <person name="Gemmell N.J."/>
            <person name="Buschiazzo E."/>
            <person name="Vargas Jentzsch I.M."/>
            <person name="Merkel A."/>
            <person name="Schmitz J."/>
            <person name="Zemann A."/>
            <person name="Churakov G."/>
            <person name="Kriegs J.O."/>
            <person name="Brosius J."/>
            <person name="Murchison E.P."/>
            <person name="Sachidanandam R."/>
            <person name="Smith C."/>
            <person name="Hannon G.J."/>
            <person name="Tsend-Ayush E."/>
            <person name="McMillan D."/>
            <person name="Attenborough R."/>
            <person name="Rens W."/>
            <person name="Ferguson-Smith M."/>
            <person name="Lefevre C.M."/>
            <person name="Sharp J.A."/>
            <person name="Nicholas K.R."/>
            <person name="Ray D.A."/>
            <person name="Kube M."/>
            <person name="Reinhardt R."/>
            <person name="Pringle T.H."/>
            <person name="Taylor J."/>
            <person name="Jones R.C."/>
            <person name="Nixon B."/>
            <person name="Dacheux J.L."/>
            <person name="Niwa H."/>
            <person name="Sekita Y."/>
            <person name="Huang X."/>
            <person name="Stark A."/>
            <person name="Kheradpour P."/>
            <person name="Kellis M."/>
            <person name="Flicek P."/>
            <person name="Chen Y."/>
            <person name="Webber C."/>
            <person name="Hardison R."/>
            <person name="Nelson J."/>
            <person name="Hallsworth-Pepin K."/>
            <person name="Delehaunty K."/>
            <person name="Markovic C."/>
            <person name="Minx P."/>
            <person name="Feng Y."/>
            <person name="Kremitzki C."/>
            <person name="Mitreva M."/>
            <person name="Glasscock J."/>
            <person name="Wylie T."/>
            <person name="Wohldmann P."/>
            <person name="Thiru P."/>
            <person name="Nhan M.N."/>
            <person name="Pohl C.S."/>
            <person name="Smith S.M."/>
            <person name="Hou S."/>
            <person name="Nefedov M."/>
            <person name="de Jong P.J."/>
            <person name="Renfree M.B."/>
            <person name="Mardis E.R."/>
            <person name="Wilson R.K."/>
        </authorList>
    </citation>
    <scope>NUCLEOTIDE SEQUENCE [LARGE SCALE GENOMIC DNA]</scope>
    <source>
        <strain evidence="9 10">Glennie</strain>
    </source>
</reference>
<dbReference type="InterPro" id="IPR043136">
    <property type="entry name" value="B30.2/SPRY_sf"/>
</dbReference>
<dbReference type="PANTHER" id="PTHR24103">
    <property type="entry name" value="E3 UBIQUITIN-PROTEIN LIGASE TRIM"/>
    <property type="match status" value="1"/>
</dbReference>
<dbReference type="OMA" id="YLDYHAN"/>
<dbReference type="Proteomes" id="UP000002279">
    <property type="component" value="Chromosome 10"/>
</dbReference>
<dbReference type="Ensembl" id="ENSOANT00000011216.2">
    <property type="protein sequence ID" value="ENSOANP00000011214.2"/>
    <property type="gene ID" value="ENSOANG00000007045.2"/>
</dbReference>
<dbReference type="InterPro" id="IPR013083">
    <property type="entry name" value="Znf_RING/FYVE/PHD"/>
</dbReference>
<dbReference type="InParanoid" id="F7EY10"/>
<protein>
    <submittedName>
        <fullName evidence="9">Uncharacterized protein</fullName>
    </submittedName>
</protein>
<dbReference type="Pfam" id="PF00643">
    <property type="entry name" value="zf-B_box"/>
    <property type="match status" value="1"/>
</dbReference>
<dbReference type="GeneTree" id="ENSGT00940000162155"/>
<dbReference type="SUPFAM" id="SSF57850">
    <property type="entry name" value="RING/U-box"/>
    <property type="match status" value="1"/>
</dbReference>
<dbReference type="SMART" id="SM00336">
    <property type="entry name" value="BBOX"/>
    <property type="match status" value="1"/>
</dbReference>
<dbReference type="STRING" id="9258.ENSOANP00000011214"/>
<evidence type="ECO:0000313" key="9">
    <source>
        <dbReference type="Ensembl" id="ENSOANP00000011214.2"/>
    </source>
</evidence>
<dbReference type="FunFam" id="2.60.120.920:FF:000004">
    <property type="entry name" value="Butyrophilin subfamily 1 member A1"/>
    <property type="match status" value="1"/>
</dbReference>
<dbReference type="Gene3D" id="3.30.40.10">
    <property type="entry name" value="Zinc/RING finger domain, C3HC4 (zinc finger)"/>
    <property type="match status" value="1"/>
</dbReference>
<dbReference type="Pfam" id="PF13765">
    <property type="entry name" value="PRY"/>
    <property type="match status" value="1"/>
</dbReference>
<feature type="domain" description="B box-type" evidence="7">
    <location>
        <begin position="87"/>
        <end position="128"/>
    </location>
</feature>
<dbReference type="InterPro" id="IPR013320">
    <property type="entry name" value="ConA-like_dom_sf"/>
</dbReference>
<dbReference type="CDD" id="cd13733">
    <property type="entry name" value="SPRY_PRY_C-I_1"/>
    <property type="match status" value="1"/>
</dbReference>
<evidence type="ECO:0000256" key="2">
    <source>
        <dbReference type="ARBA" id="ARBA00022771"/>
    </source>
</evidence>
<dbReference type="Gene3D" id="3.30.160.60">
    <property type="entry name" value="Classic Zinc Finger"/>
    <property type="match status" value="1"/>
</dbReference>
<keyword evidence="10" id="KW-1185">Reference proteome</keyword>
<dbReference type="PROSITE" id="PS50089">
    <property type="entry name" value="ZF_RING_2"/>
    <property type="match status" value="1"/>
</dbReference>
<dbReference type="GO" id="GO:0061630">
    <property type="term" value="F:ubiquitin protein ligase activity"/>
    <property type="evidence" value="ECO:0000318"/>
    <property type="project" value="GO_Central"/>
</dbReference>
<dbReference type="SMART" id="SM00184">
    <property type="entry name" value="RING"/>
    <property type="match status" value="1"/>
</dbReference>
<keyword evidence="5" id="KW-0175">Coiled coil</keyword>
<reference evidence="9" key="2">
    <citation type="submission" date="2025-08" db="UniProtKB">
        <authorList>
            <consortium name="Ensembl"/>
        </authorList>
    </citation>
    <scope>IDENTIFICATION</scope>
    <source>
        <strain evidence="9">Glennie</strain>
    </source>
</reference>
<sequence length="435" mass="49532">MDVNQSLREELTCAVCLAYFTDPVTIDCGHSFCRGCLVGSWGSSAAATPLSCPECRKPSEPRDLRPNLRLGKLAAIDKEKEEGRQPRRRGLCERHRQALKLFCREDEVPLCVACLGEGGHGDHPLSPLQEAAEDCKVRRRGTIRGDLEKAQVQHHNLTIQMEFEKMRGFLAEEEMRQILRLTLEEEEIKQRLEENERNVSQQSHSLRKMIGELEDKCEKPHLELLQKDNGDGRSEWNFKISLIFHPPHLMSTPVFPAVPMTLDENTAHPCLVLSDDRQSVSYSPQRRDLPDDPERFDRCPFVLGSQRFTSGRHFWEVKTEHSPECILGVCEETRSRKGNLELAPLHGFWTVALKNGFFCSSKTRFFLRSSPKIVGIYLDYHANVVSFYNMNNRTHLNTYKDIPFSGPLRPLFAPCIQMGEKSAGPVGIFPGMRAS</sequence>
<evidence type="ECO:0000256" key="4">
    <source>
        <dbReference type="PROSITE-ProRule" id="PRU00024"/>
    </source>
</evidence>
<dbReference type="PRINTS" id="PR01407">
    <property type="entry name" value="BUTYPHLNCDUF"/>
</dbReference>
<evidence type="ECO:0000256" key="3">
    <source>
        <dbReference type="ARBA" id="ARBA00022833"/>
    </source>
</evidence>
<evidence type="ECO:0000256" key="5">
    <source>
        <dbReference type="SAM" id="Coils"/>
    </source>
</evidence>
<accession>F7EY10</accession>
<dbReference type="GO" id="GO:0045087">
    <property type="term" value="P:innate immune response"/>
    <property type="evidence" value="ECO:0000318"/>
    <property type="project" value="GO_Central"/>
</dbReference>
<proteinExistence type="predicted"/>
<dbReference type="PROSITE" id="PS00518">
    <property type="entry name" value="ZF_RING_1"/>
    <property type="match status" value="1"/>
</dbReference>
<dbReference type="AlphaFoldDB" id="F7EY10"/>
<evidence type="ECO:0000259" key="7">
    <source>
        <dbReference type="PROSITE" id="PS50119"/>
    </source>
</evidence>
<dbReference type="Pfam" id="PF00622">
    <property type="entry name" value="SPRY"/>
    <property type="match status" value="1"/>
</dbReference>
<dbReference type="CDD" id="cd16594">
    <property type="entry name" value="RING-HC_TRIM7-like_C-IV"/>
    <property type="match status" value="1"/>
</dbReference>
<organism evidence="9 10">
    <name type="scientific">Ornithorhynchus anatinus</name>
    <name type="common">Duckbill platypus</name>
    <dbReference type="NCBI Taxonomy" id="9258"/>
    <lineage>
        <taxon>Eukaryota</taxon>
        <taxon>Metazoa</taxon>
        <taxon>Chordata</taxon>
        <taxon>Craniata</taxon>
        <taxon>Vertebrata</taxon>
        <taxon>Euteleostomi</taxon>
        <taxon>Mammalia</taxon>
        <taxon>Monotremata</taxon>
        <taxon>Ornithorhynchidae</taxon>
        <taxon>Ornithorhynchus</taxon>
    </lineage>
</organism>
<dbReference type="InterPro" id="IPR050143">
    <property type="entry name" value="TRIM/RBCC"/>
</dbReference>
<dbReference type="SMART" id="SM00449">
    <property type="entry name" value="SPRY"/>
    <property type="match status" value="1"/>
</dbReference>
<dbReference type="GO" id="GO:0008270">
    <property type="term" value="F:zinc ion binding"/>
    <property type="evidence" value="ECO:0007669"/>
    <property type="project" value="UniProtKB-KW"/>
</dbReference>
<feature type="domain" description="RING-type" evidence="6">
    <location>
        <begin position="13"/>
        <end position="56"/>
    </location>
</feature>
<dbReference type="SUPFAM" id="SSF57845">
    <property type="entry name" value="B-box zinc-binding domain"/>
    <property type="match status" value="1"/>
</dbReference>
<dbReference type="InterPro" id="IPR017907">
    <property type="entry name" value="Znf_RING_CS"/>
</dbReference>
<dbReference type="InterPro" id="IPR001841">
    <property type="entry name" value="Znf_RING"/>
</dbReference>
<reference evidence="9" key="3">
    <citation type="submission" date="2025-09" db="UniProtKB">
        <authorList>
            <consortium name="Ensembl"/>
        </authorList>
    </citation>
    <scope>IDENTIFICATION</scope>
    <source>
        <strain evidence="9">Glennie</strain>
    </source>
</reference>
<dbReference type="Gene3D" id="2.60.120.920">
    <property type="match status" value="1"/>
</dbReference>
<dbReference type="GO" id="GO:0005737">
    <property type="term" value="C:cytoplasm"/>
    <property type="evidence" value="ECO:0000318"/>
    <property type="project" value="GO_Central"/>
</dbReference>
<dbReference type="InterPro" id="IPR003879">
    <property type="entry name" value="Butyrophylin_SPRY"/>
</dbReference>
<keyword evidence="2 4" id="KW-0863">Zinc-finger</keyword>
<dbReference type="InterPro" id="IPR001870">
    <property type="entry name" value="B30.2/SPRY"/>
</dbReference>
<dbReference type="SMART" id="SM00589">
    <property type="entry name" value="PRY"/>
    <property type="match status" value="1"/>
</dbReference>
<evidence type="ECO:0000259" key="8">
    <source>
        <dbReference type="PROSITE" id="PS50188"/>
    </source>
</evidence>
<keyword evidence="3" id="KW-0862">Zinc</keyword>
<evidence type="ECO:0000259" key="6">
    <source>
        <dbReference type="PROSITE" id="PS50089"/>
    </source>
</evidence>
<dbReference type="eggNOG" id="KOG2177">
    <property type="taxonomic scope" value="Eukaryota"/>
</dbReference>
<dbReference type="PROSITE" id="PS50119">
    <property type="entry name" value="ZF_BBOX"/>
    <property type="match status" value="1"/>
</dbReference>
<evidence type="ECO:0000256" key="1">
    <source>
        <dbReference type="ARBA" id="ARBA00022723"/>
    </source>
</evidence>
<dbReference type="InterPro" id="IPR000315">
    <property type="entry name" value="Znf_B-box"/>
</dbReference>
<dbReference type="Pfam" id="PF15227">
    <property type="entry name" value="zf-C3HC4_4"/>
    <property type="match status" value="1"/>
</dbReference>
<evidence type="ECO:0000313" key="10">
    <source>
        <dbReference type="Proteomes" id="UP000002279"/>
    </source>
</evidence>
<dbReference type="HOGENOM" id="CLU_013137_7_4_1"/>